<dbReference type="AlphaFoldDB" id="A0A397Q6G4"/>
<dbReference type="PANTHER" id="PTHR30244:SF34">
    <property type="entry name" value="DTDP-4-AMINO-4,6-DIDEOXYGALACTOSE TRANSAMINASE"/>
    <property type="match status" value="1"/>
</dbReference>
<evidence type="ECO:0000313" key="3">
    <source>
        <dbReference type="EMBL" id="RIA55395.1"/>
    </source>
</evidence>
<accession>A0A397Q6G4</accession>
<dbReference type="EMBL" id="QXDF01000001">
    <property type="protein sequence ID" value="RIA55395.1"/>
    <property type="molecule type" value="Genomic_DNA"/>
</dbReference>
<dbReference type="InterPro" id="IPR015424">
    <property type="entry name" value="PyrdxlP-dep_Trfase"/>
</dbReference>
<dbReference type="PANTHER" id="PTHR30244">
    <property type="entry name" value="TRANSAMINASE"/>
    <property type="match status" value="1"/>
</dbReference>
<keyword evidence="4" id="KW-1185">Reference proteome</keyword>
<organism evidence="3 4">
    <name type="scientific">Dichotomicrobium thermohalophilum</name>
    <dbReference type="NCBI Taxonomy" id="933063"/>
    <lineage>
        <taxon>Bacteria</taxon>
        <taxon>Pseudomonadati</taxon>
        <taxon>Pseudomonadota</taxon>
        <taxon>Alphaproteobacteria</taxon>
        <taxon>Hyphomicrobiales</taxon>
        <taxon>Hyphomicrobiaceae</taxon>
        <taxon>Dichotomicrobium</taxon>
    </lineage>
</organism>
<dbReference type="GO" id="GO:0008483">
    <property type="term" value="F:transaminase activity"/>
    <property type="evidence" value="ECO:0007669"/>
    <property type="project" value="TreeGrafter"/>
</dbReference>
<sequence>MSQKRFSKSFTQQEPLPDDAIEKAVTVMQSGRLHRYNTSGDDWSEASLLEKEFADYQGRKYCLACTSGGYAIHVALRATGVSPGDAVLMNAYTLAPVPGAVYQSGARPVLVEIDEHYHVDIGDLLAKARESGAKYFLMSHMRGHIADMDAVKRACDDVGLILIEDCAHTMGASWNGTLSGNFGRVACFSTQTYKHINSGEGGLLVTDDPEVAARAILYSGSYMLFERHGARPPKETFESLRLNIPNFSGRMDDLRAAILRPQLRQLDANCARWNALYHEMERCLREIPGIEVPERHQREDFIGSSIQFRVGEITEEQISGFLGKCEADGVALKWFGEDEPRGYTSRFDSWHYLGDLPDLPRTRAILSNTFDMRLPLTFTPEDCRVICEIIGENLIAAKQRN</sequence>
<name>A0A397Q6G4_9HYPH</name>
<dbReference type="InterPro" id="IPR000653">
    <property type="entry name" value="DegT/StrS_aminotransferase"/>
</dbReference>
<dbReference type="RefSeq" id="WP_119060305.1">
    <property type="nucleotide sequence ID" value="NZ_QXDF01000001.1"/>
</dbReference>
<comment type="caution">
    <text evidence="3">The sequence shown here is derived from an EMBL/GenBank/DDBJ whole genome shotgun (WGS) entry which is preliminary data.</text>
</comment>
<dbReference type="Proteomes" id="UP000266273">
    <property type="component" value="Unassembled WGS sequence"/>
</dbReference>
<reference evidence="3 4" key="1">
    <citation type="submission" date="2018-08" db="EMBL/GenBank/DDBJ databases">
        <title>Genomic Encyclopedia of Archaeal and Bacterial Type Strains, Phase II (KMG-II): from individual species to whole genera.</title>
        <authorList>
            <person name="Goeker M."/>
        </authorList>
    </citation>
    <scope>NUCLEOTIDE SEQUENCE [LARGE SCALE GENOMIC DNA]</scope>
    <source>
        <strain evidence="3 4">DSM 5002</strain>
    </source>
</reference>
<protein>
    <submittedName>
        <fullName evidence="3">dTDP-4-amino-4,6-dideoxygalactose transaminase</fullName>
    </submittedName>
</protein>
<dbReference type="SUPFAM" id="SSF53383">
    <property type="entry name" value="PLP-dependent transferases"/>
    <property type="match status" value="1"/>
</dbReference>
<evidence type="ECO:0000313" key="4">
    <source>
        <dbReference type="Proteomes" id="UP000266273"/>
    </source>
</evidence>
<dbReference type="Pfam" id="PF01041">
    <property type="entry name" value="DegT_DnrJ_EryC1"/>
    <property type="match status" value="1"/>
</dbReference>
<comment type="similarity">
    <text evidence="1 2">Belongs to the DegT/DnrJ/EryC1 family.</text>
</comment>
<proteinExistence type="inferred from homology"/>
<keyword evidence="2" id="KW-0663">Pyridoxal phosphate</keyword>
<dbReference type="Gene3D" id="3.40.640.10">
    <property type="entry name" value="Type I PLP-dependent aspartate aminotransferase-like (Major domain)"/>
    <property type="match status" value="1"/>
</dbReference>
<gene>
    <name evidence="3" type="ORF">BXY53_0459</name>
</gene>
<dbReference type="InterPro" id="IPR015421">
    <property type="entry name" value="PyrdxlP-dep_Trfase_major"/>
</dbReference>
<evidence type="ECO:0000256" key="2">
    <source>
        <dbReference type="RuleBase" id="RU004508"/>
    </source>
</evidence>
<dbReference type="GO" id="GO:0030170">
    <property type="term" value="F:pyridoxal phosphate binding"/>
    <property type="evidence" value="ECO:0007669"/>
    <property type="project" value="TreeGrafter"/>
</dbReference>
<dbReference type="OrthoDB" id="9768668at2"/>
<evidence type="ECO:0000256" key="1">
    <source>
        <dbReference type="ARBA" id="ARBA00037999"/>
    </source>
</evidence>
<dbReference type="GO" id="GO:0000271">
    <property type="term" value="P:polysaccharide biosynthetic process"/>
    <property type="evidence" value="ECO:0007669"/>
    <property type="project" value="TreeGrafter"/>
</dbReference>